<dbReference type="Proteomes" id="UP000183843">
    <property type="component" value="Unassembled WGS sequence"/>
</dbReference>
<dbReference type="EMBL" id="FOJX01000001">
    <property type="protein sequence ID" value="SFA73452.1"/>
    <property type="molecule type" value="Genomic_DNA"/>
</dbReference>
<evidence type="ECO:0008006" key="6">
    <source>
        <dbReference type="Google" id="ProtNLM"/>
    </source>
</evidence>
<dbReference type="EMBL" id="FNQG01000008">
    <property type="protein sequence ID" value="SEA11470.1"/>
    <property type="molecule type" value="Genomic_DNA"/>
</dbReference>
<organism evidence="2 4">
    <name type="scientific">Selenomonas ruminantium</name>
    <dbReference type="NCBI Taxonomy" id="971"/>
    <lineage>
        <taxon>Bacteria</taxon>
        <taxon>Bacillati</taxon>
        <taxon>Bacillota</taxon>
        <taxon>Negativicutes</taxon>
        <taxon>Selenomonadales</taxon>
        <taxon>Selenomonadaceae</taxon>
        <taxon>Selenomonas</taxon>
    </lineage>
</organism>
<evidence type="ECO:0000256" key="1">
    <source>
        <dbReference type="SAM" id="SignalP"/>
    </source>
</evidence>
<protein>
    <recommendedName>
        <fullName evidence="6">Coenzyme F(420) biosynthesis enzyme</fullName>
    </recommendedName>
</protein>
<accession>A0A1H3YIS8</accession>
<dbReference type="OrthoDB" id="1669040at2"/>
<evidence type="ECO:0000313" key="2">
    <source>
        <dbReference type="EMBL" id="SEA11470.1"/>
    </source>
</evidence>
<dbReference type="RefSeq" id="WP_026760587.1">
    <property type="nucleotide sequence ID" value="NZ_FNQG01000008.1"/>
</dbReference>
<dbReference type="AlphaFoldDB" id="A0A1H3YIS8"/>
<evidence type="ECO:0000313" key="4">
    <source>
        <dbReference type="Proteomes" id="UP000183469"/>
    </source>
</evidence>
<feature type="signal peptide" evidence="1">
    <location>
        <begin position="1"/>
        <end position="23"/>
    </location>
</feature>
<sequence>MKKIVQMLLVVCMVVLSAQVAFANADKVTMQEGADITSVKRIAVAAPLYAPVDEKAPNKEMLTQIVSDASRVSRSYVISYDAVAEGIKTATNVDIKALDRRQAAKTYKENVANYADAYVVLTVANNSRTTFFFDVFKAGSNELLYTYEIIANKGEPDSVATFNNLAEQFYKHFDRSADEQLKNKNKKK</sequence>
<reference evidence="4 5" key="1">
    <citation type="submission" date="2016-10" db="EMBL/GenBank/DDBJ databases">
        <authorList>
            <person name="de Groot N.N."/>
        </authorList>
    </citation>
    <scope>NUCLEOTIDE SEQUENCE [LARGE SCALE GENOMIC DNA]</scope>
    <source>
        <strain evidence="2 4">DSM 2872</strain>
        <strain evidence="3 5">L14</strain>
    </source>
</reference>
<dbReference type="Proteomes" id="UP000183469">
    <property type="component" value="Unassembled WGS sequence"/>
</dbReference>
<proteinExistence type="predicted"/>
<gene>
    <name evidence="3" type="ORF">SAMN05216587_101443</name>
    <name evidence="2" type="ORF">SAMN05660648_02011</name>
</gene>
<keyword evidence="1" id="KW-0732">Signal</keyword>
<evidence type="ECO:0000313" key="5">
    <source>
        <dbReference type="Proteomes" id="UP000183843"/>
    </source>
</evidence>
<evidence type="ECO:0000313" key="3">
    <source>
        <dbReference type="EMBL" id="SFA73452.1"/>
    </source>
</evidence>
<name>A0A1H3YIS8_SELRU</name>
<feature type="chain" id="PRO_5010471717" description="Coenzyme F(420) biosynthesis enzyme" evidence="1">
    <location>
        <begin position="24"/>
        <end position="188"/>
    </location>
</feature>